<feature type="modified residue" description="4-aspartylphosphate" evidence="3">
    <location>
        <position position="53"/>
    </location>
</feature>
<keyword evidence="6" id="KW-1185">Reference proteome</keyword>
<dbReference type="SMART" id="SM00448">
    <property type="entry name" value="REC"/>
    <property type="match status" value="2"/>
</dbReference>
<protein>
    <submittedName>
        <fullName evidence="5">CheY-like chemotaxis protein</fullName>
    </submittedName>
</protein>
<evidence type="ECO:0000313" key="5">
    <source>
        <dbReference type="EMBL" id="MDQ0449756.1"/>
    </source>
</evidence>
<dbReference type="InterPro" id="IPR011006">
    <property type="entry name" value="CheY-like_superfamily"/>
</dbReference>
<dbReference type="InterPro" id="IPR050595">
    <property type="entry name" value="Bact_response_regulator"/>
</dbReference>
<feature type="domain" description="Response regulatory" evidence="4">
    <location>
        <begin position="125"/>
        <end position="252"/>
    </location>
</feature>
<dbReference type="Proteomes" id="UP001231124">
    <property type="component" value="Unassembled WGS sequence"/>
</dbReference>
<dbReference type="Pfam" id="PF00072">
    <property type="entry name" value="Response_reg"/>
    <property type="match status" value="1"/>
</dbReference>
<evidence type="ECO:0000313" key="6">
    <source>
        <dbReference type="Proteomes" id="UP001231124"/>
    </source>
</evidence>
<dbReference type="EMBL" id="JAUSVP010000017">
    <property type="protein sequence ID" value="MDQ0449756.1"/>
    <property type="molecule type" value="Genomic_DNA"/>
</dbReference>
<comment type="caution">
    <text evidence="5">The sequence shown here is derived from an EMBL/GenBank/DDBJ whole genome shotgun (WGS) entry which is preliminary data.</text>
</comment>
<accession>A0ABU0I7U6</accession>
<dbReference type="CDD" id="cd00156">
    <property type="entry name" value="REC"/>
    <property type="match status" value="1"/>
</dbReference>
<dbReference type="SUPFAM" id="SSF52172">
    <property type="entry name" value="CheY-like"/>
    <property type="match status" value="2"/>
</dbReference>
<dbReference type="PANTHER" id="PTHR44591:SF14">
    <property type="entry name" value="PROTEIN PILG"/>
    <property type="match status" value="1"/>
</dbReference>
<comment type="caution">
    <text evidence="3">Lacks conserved residue(s) required for the propagation of feature annotation.</text>
</comment>
<keyword evidence="1 3" id="KW-0597">Phosphoprotein</keyword>
<gene>
    <name evidence="5" type="ORF">QO012_004278</name>
</gene>
<dbReference type="RefSeq" id="WP_238207447.1">
    <property type="nucleotide sequence ID" value="NZ_BPQE01000034.1"/>
</dbReference>
<evidence type="ECO:0000256" key="1">
    <source>
        <dbReference type="ARBA" id="ARBA00022553"/>
    </source>
</evidence>
<reference evidence="5 6" key="1">
    <citation type="submission" date="2023-07" db="EMBL/GenBank/DDBJ databases">
        <title>Genomic Encyclopedia of Type Strains, Phase IV (KMG-IV): sequencing the most valuable type-strain genomes for metagenomic binning, comparative biology and taxonomic classification.</title>
        <authorList>
            <person name="Goeker M."/>
        </authorList>
    </citation>
    <scope>NUCLEOTIDE SEQUENCE [LARGE SCALE GENOMIC DNA]</scope>
    <source>
        <strain evidence="5 6">DSM 19013</strain>
    </source>
</reference>
<dbReference type="InterPro" id="IPR001789">
    <property type="entry name" value="Sig_transdc_resp-reg_receiver"/>
</dbReference>
<evidence type="ECO:0000256" key="2">
    <source>
        <dbReference type="ARBA" id="ARBA00023012"/>
    </source>
</evidence>
<dbReference type="Gene3D" id="3.40.50.2300">
    <property type="match status" value="2"/>
</dbReference>
<evidence type="ECO:0000259" key="4">
    <source>
        <dbReference type="PROSITE" id="PS50110"/>
    </source>
</evidence>
<dbReference type="PROSITE" id="PS50110">
    <property type="entry name" value="RESPONSE_REGULATORY"/>
    <property type="match status" value="2"/>
</dbReference>
<feature type="domain" description="Response regulatory" evidence="4">
    <location>
        <begin position="2"/>
        <end position="118"/>
    </location>
</feature>
<keyword evidence="2" id="KW-0902">Two-component regulatory system</keyword>
<proteinExistence type="predicted"/>
<evidence type="ECO:0000256" key="3">
    <source>
        <dbReference type="PROSITE-ProRule" id="PRU00169"/>
    </source>
</evidence>
<name>A0ABU0I7U6_9HYPH</name>
<dbReference type="PANTHER" id="PTHR44591">
    <property type="entry name" value="STRESS RESPONSE REGULATOR PROTEIN 1"/>
    <property type="match status" value="1"/>
</dbReference>
<organism evidence="5 6">
    <name type="scientific">Methylobacterium aerolatum</name>
    <dbReference type="NCBI Taxonomy" id="418708"/>
    <lineage>
        <taxon>Bacteria</taxon>
        <taxon>Pseudomonadati</taxon>
        <taxon>Pseudomonadota</taxon>
        <taxon>Alphaproteobacteria</taxon>
        <taxon>Hyphomicrobiales</taxon>
        <taxon>Methylobacteriaceae</taxon>
        <taxon>Methylobacterium</taxon>
    </lineage>
</organism>
<sequence>MKILIADADEETRLALVEAIAGAAPTARMVEASNGAELRAALAGEAPDILFIDTILPDTDGRTITAWREGKGARSVVVLVADLLSARWSGVARVLDAYDVLLKPLSPRNVGHVLQAAAVLCRELTLLLVEPGHRTRVLARQMLETTTFRFRVSEAMDGKTAVRLAKEQTKQQAADGGAAGFDLAILGSSIPDMPVSEAACRLDALGAGTRIVIAGGAAEEPSAAQLALFGAKAFLRMPFDATDLDRLVYETFGLWRPYVLEALRSESLRLDAERLATAVPKRITLL</sequence>